<dbReference type="GO" id="GO:0071555">
    <property type="term" value="P:cell wall organization"/>
    <property type="evidence" value="ECO:0007669"/>
    <property type="project" value="TreeGrafter"/>
</dbReference>
<feature type="binding site" evidence="7">
    <location>
        <position position="154"/>
    </location>
    <ligand>
        <name>Mg(2+)</name>
        <dbReference type="ChEBI" id="CHEBI:18420"/>
    </ligand>
</feature>
<feature type="transmembrane region" description="Helical" evidence="8">
    <location>
        <begin position="291"/>
        <end position="310"/>
    </location>
</feature>
<dbReference type="GO" id="GO:0009103">
    <property type="term" value="P:lipopolysaccharide biosynthetic process"/>
    <property type="evidence" value="ECO:0007669"/>
    <property type="project" value="TreeGrafter"/>
</dbReference>
<dbReference type="CDD" id="cd06854">
    <property type="entry name" value="GT_WbpL_WbcO_like"/>
    <property type="match status" value="1"/>
</dbReference>
<protein>
    <submittedName>
        <fullName evidence="9">Glycosyltransferase family 4 protein</fullName>
    </submittedName>
</protein>
<evidence type="ECO:0000256" key="1">
    <source>
        <dbReference type="ARBA" id="ARBA00004651"/>
    </source>
</evidence>
<dbReference type="InterPro" id="IPR000715">
    <property type="entry name" value="Glycosyl_transferase_4"/>
</dbReference>
<comment type="cofactor">
    <cofactor evidence="7">
        <name>Mg(2+)</name>
        <dbReference type="ChEBI" id="CHEBI:18420"/>
    </cofactor>
</comment>
<evidence type="ECO:0000313" key="9">
    <source>
        <dbReference type="EMBL" id="GAA4937169.1"/>
    </source>
</evidence>
<dbReference type="AlphaFoldDB" id="A0AAV3TZY7"/>
<keyword evidence="5 8" id="KW-1133">Transmembrane helix</keyword>
<feature type="transmembrane region" description="Helical" evidence="8">
    <location>
        <begin position="6"/>
        <end position="27"/>
    </location>
</feature>
<gene>
    <name evidence="9" type="ORF">GCM10025791_13640</name>
</gene>
<dbReference type="Proteomes" id="UP001409585">
    <property type="component" value="Unassembled WGS sequence"/>
</dbReference>
<dbReference type="PANTHER" id="PTHR22926:SF3">
    <property type="entry name" value="UNDECAPRENYL-PHOSPHATE ALPHA-N-ACETYLGLUCOSAMINYL 1-PHOSPHATE TRANSFERASE"/>
    <property type="match status" value="1"/>
</dbReference>
<evidence type="ECO:0000256" key="7">
    <source>
        <dbReference type="PIRSR" id="PIRSR600715-1"/>
    </source>
</evidence>
<evidence type="ECO:0000256" key="4">
    <source>
        <dbReference type="ARBA" id="ARBA00022692"/>
    </source>
</evidence>
<dbReference type="Pfam" id="PF00953">
    <property type="entry name" value="Glycos_transf_4"/>
    <property type="match status" value="1"/>
</dbReference>
<proteinExistence type="predicted"/>
<dbReference type="GO" id="GO:0005886">
    <property type="term" value="C:plasma membrane"/>
    <property type="evidence" value="ECO:0007669"/>
    <property type="project" value="UniProtKB-SubCell"/>
</dbReference>
<feature type="transmembrane region" description="Helical" evidence="8">
    <location>
        <begin position="186"/>
        <end position="203"/>
    </location>
</feature>
<feature type="transmembrane region" description="Helical" evidence="8">
    <location>
        <begin position="237"/>
        <end position="258"/>
    </location>
</feature>
<dbReference type="RefSeq" id="WP_345419065.1">
    <property type="nucleotide sequence ID" value="NZ_AP031496.1"/>
</dbReference>
<keyword evidence="7" id="KW-0460">Magnesium</keyword>
<feature type="transmembrane region" description="Helical" evidence="8">
    <location>
        <begin position="137"/>
        <end position="155"/>
    </location>
</feature>
<comment type="subcellular location">
    <subcellularLocation>
        <location evidence="1">Cell membrane</location>
        <topology evidence="1">Multi-pass membrane protein</topology>
    </subcellularLocation>
</comment>
<feature type="transmembrane region" description="Helical" evidence="8">
    <location>
        <begin position="162"/>
        <end position="180"/>
    </location>
</feature>
<feature type="transmembrane region" description="Helical" evidence="8">
    <location>
        <begin position="210"/>
        <end position="231"/>
    </location>
</feature>
<keyword evidence="10" id="KW-1185">Reference proteome</keyword>
<feature type="transmembrane region" description="Helical" evidence="8">
    <location>
        <begin position="104"/>
        <end position="125"/>
    </location>
</feature>
<feature type="binding site" evidence="7">
    <location>
        <position position="214"/>
    </location>
    <ligand>
        <name>Mg(2+)</name>
        <dbReference type="ChEBI" id="CHEBI:18420"/>
    </ligand>
</feature>
<feature type="transmembrane region" description="Helical" evidence="8">
    <location>
        <begin position="48"/>
        <end position="70"/>
    </location>
</feature>
<keyword evidence="2" id="KW-1003">Cell membrane</keyword>
<keyword evidence="7" id="KW-0479">Metal-binding</keyword>
<keyword evidence="6 8" id="KW-0472">Membrane</keyword>
<comment type="caution">
    <text evidence="9">The sequence shown here is derived from an EMBL/GenBank/DDBJ whole genome shotgun (WGS) entry which is preliminary data.</text>
</comment>
<dbReference type="PANTHER" id="PTHR22926">
    <property type="entry name" value="PHOSPHO-N-ACETYLMURAMOYL-PENTAPEPTIDE-TRANSFERASE"/>
    <property type="match status" value="1"/>
</dbReference>
<evidence type="ECO:0000256" key="3">
    <source>
        <dbReference type="ARBA" id="ARBA00022679"/>
    </source>
</evidence>
<dbReference type="GO" id="GO:0046872">
    <property type="term" value="F:metal ion binding"/>
    <property type="evidence" value="ECO:0007669"/>
    <property type="project" value="UniProtKB-KW"/>
</dbReference>
<feature type="transmembrane region" description="Helical" evidence="8">
    <location>
        <begin position="76"/>
        <end position="92"/>
    </location>
</feature>
<organism evidence="9 10">
    <name type="scientific">Halioxenophilus aromaticivorans</name>
    <dbReference type="NCBI Taxonomy" id="1306992"/>
    <lineage>
        <taxon>Bacteria</taxon>
        <taxon>Pseudomonadati</taxon>
        <taxon>Pseudomonadota</taxon>
        <taxon>Gammaproteobacteria</taxon>
        <taxon>Alteromonadales</taxon>
        <taxon>Alteromonadaceae</taxon>
        <taxon>Halioxenophilus</taxon>
    </lineage>
</organism>
<sequence>MSTILIASGLLAFIGTVFFTGVYRTAAIKQGIIDTPDHRSSHTQPTPTGGGVVAVITILALWLVGHFVGLLTTKETIALVMPGALIALVGFLDDRKPLAKRWRFGAQIISAITVIALLYPLPALPIWGEFALNLNHWPLPFVALAMVWLINLYNFMDGIDGLAGSEAVTVLGAVAIILALAGNTNLAILLALTAVPMLGFLVWNWPPAKIFMGDACSTFLGLSFGTLAFITSKDAQITPWVWVIMLSAFWVDATYTLVVRMVTGQDWRSPHRTHLYQKLARSKQDHVKATLLYVGFSLAIATVTAYVTLAQSKLPLFPALITLAISVHFCTRFRAGLTPKN</sequence>
<evidence type="ECO:0000256" key="8">
    <source>
        <dbReference type="SAM" id="Phobius"/>
    </source>
</evidence>
<dbReference type="GO" id="GO:0016780">
    <property type="term" value="F:phosphotransferase activity, for other substituted phosphate groups"/>
    <property type="evidence" value="ECO:0007669"/>
    <property type="project" value="InterPro"/>
</dbReference>
<feature type="transmembrane region" description="Helical" evidence="8">
    <location>
        <begin position="316"/>
        <end position="335"/>
    </location>
</feature>
<evidence type="ECO:0000313" key="10">
    <source>
        <dbReference type="Proteomes" id="UP001409585"/>
    </source>
</evidence>
<keyword evidence="4 8" id="KW-0812">Transmembrane</keyword>
<dbReference type="EMBL" id="BAABLX010000007">
    <property type="protein sequence ID" value="GAA4937169.1"/>
    <property type="molecule type" value="Genomic_DNA"/>
</dbReference>
<keyword evidence="3" id="KW-0808">Transferase</keyword>
<dbReference type="GO" id="GO:0044038">
    <property type="term" value="P:cell wall macromolecule biosynthetic process"/>
    <property type="evidence" value="ECO:0007669"/>
    <property type="project" value="TreeGrafter"/>
</dbReference>
<reference evidence="10" key="1">
    <citation type="journal article" date="2019" name="Int. J. Syst. Evol. Microbiol.">
        <title>The Global Catalogue of Microorganisms (GCM) 10K type strain sequencing project: providing services to taxonomists for standard genome sequencing and annotation.</title>
        <authorList>
            <consortium name="The Broad Institute Genomics Platform"/>
            <consortium name="The Broad Institute Genome Sequencing Center for Infectious Disease"/>
            <person name="Wu L."/>
            <person name="Ma J."/>
        </authorList>
    </citation>
    <scope>NUCLEOTIDE SEQUENCE [LARGE SCALE GENOMIC DNA]</scope>
    <source>
        <strain evidence="10">JCM 19134</strain>
    </source>
</reference>
<name>A0AAV3TZY7_9ALTE</name>
<evidence type="ECO:0000256" key="6">
    <source>
        <dbReference type="ARBA" id="ARBA00023136"/>
    </source>
</evidence>
<evidence type="ECO:0000256" key="5">
    <source>
        <dbReference type="ARBA" id="ARBA00022989"/>
    </source>
</evidence>
<evidence type="ECO:0000256" key="2">
    <source>
        <dbReference type="ARBA" id="ARBA00022475"/>
    </source>
</evidence>
<accession>A0AAV3TZY7</accession>